<evidence type="ECO:0000256" key="1">
    <source>
        <dbReference type="SAM" id="MobiDB-lite"/>
    </source>
</evidence>
<accession>A0A0J9XHZ4</accession>
<comment type="caution">
    <text evidence="2">The sequence shown here is derived from an EMBL/GenBank/DDBJ whole genome shotgun (WGS) entry which is preliminary data.</text>
</comment>
<reference evidence="2" key="1">
    <citation type="submission" date="2014-03" db="EMBL/GenBank/DDBJ databases">
        <authorList>
            <person name="Casaregola S."/>
        </authorList>
    </citation>
    <scope>NUCLEOTIDE SEQUENCE [LARGE SCALE GENOMIC DNA]</scope>
    <source>
        <strain evidence="2">CLIB 918</strain>
    </source>
</reference>
<feature type="region of interest" description="Disordered" evidence="1">
    <location>
        <begin position="13"/>
        <end position="32"/>
    </location>
</feature>
<proteinExistence type="predicted"/>
<dbReference type="AlphaFoldDB" id="A0A0J9XHZ4"/>
<protein>
    <submittedName>
        <fullName evidence="2">Uncharacterized protein</fullName>
    </submittedName>
</protein>
<dbReference type="Proteomes" id="UP000242525">
    <property type="component" value="Unassembled WGS sequence"/>
</dbReference>
<keyword evidence="3" id="KW-1185">Reference proteome</keyword>
<evidence type="ECO:0000313" key="2">
    <source>
        <dbReference type="EMBL" id="CDO56922.1"/>
    </source>
</evidence>
<sequence length="119" mass="13700">MNLKLDVNKCREKAKRHPNTETQTRAKECNEEFPTEMSEAKRKYWNGFLSSRNSSNIWDVPAYVKEKQSRTVVSQLTRKSGTTTKELTEIIDYFFQELIPLAPSSGSLCTPPIPMKDAR</sequence>
<gene>
    <name evidence="2" type="ORF">BN980_GECA17s02067g</name>
</gene>
<name>A0A0J9XHZ4_GEOCN</name>
<evidence type="ECO:0000313" key="3">
    <source>
        <dbReference type="Proteomes" id="UP000242525"/>
    </source>
</evidence>
<dbReference type="EMBL" id="CCBN010000017">
    <property type="protein sequence ID" value="CDO56922.1"/>
    <property type="molecule type" value="Genomic_DNA"/>
</dbReference>
<organism evidence="2 3">
    <name type="scientific">Geotrichum candidum</name>
    <name type="common">Oospora lactis</name>
    <name type="synonym">Dipodascus geotrichum</name>
    <dbReference type="NCBI Taxonomy" id="1173061"/>
    <lineage>
        <taxon>Eukaryota</taxon>
        <taxon>Fungi</taxon>
        <taxon>Dikarya</taxon>
        <taxon>Ascomycota</taxon>
        <taxon>Saccharomycotina</taxon>
        <taxon>Dipodascomycetes</taxon>
        <taxon>Dipodascales</taxon>
        <taxon>Dipodascaceae</taxon>
        <taxon>Geotrichum</taxon>
    </lineage>
</organism>